<protein>
    <recommendedName>
        <fullName evidence="2">Zinc ribbon domain-containing protein</fullName>
    </recommendedName>
</protein>
<sequence>MPNYDYFCKKNGKTVEVNHDVNTKLKTWGEVCFVGQISLGDTDVLAPVRLVINPPSISIPTSNSELKEVGFTKLVKRDDGVYENVTATDGEKRYMKAGDESSLPHINKKISS</sequence>
<evidence type="ECO:0008006" key="2">
    <source>
        <dbReference type="Google" id="ProtNLM"/>
    </source>
</evidence>
<gene>
    <name evidence="1" type="ORF">METZ01_LOCUS242546</name>
</gene>
<name>A0A382HRH4_9ZZZZ</name>
<dbReference type="AlphaFoldDB" id="A0A382HRH4"/>
<evidence type="ECO:0000313" key="1">
    <source>
        <dbReference type="EMBL" id="SVB89692.1"/>
    </source>
</evidence>
<accession>A0A382HRH4</accession>
<reference evidence="1" key="1">
    <citation type="submission" date="2018-05" db="EMBL/GenBank/DDBJ databases">
        <authorList>
            <person name="Lanie J.A."/>
            <person name="Ng W.-L."/>
            <person name="Kazmierczak K.M."/>
            <person name="Andrzejewski T.M."/>
            <person name="Davidsen T.M."/>
            <person name="Wayne K.J."/>
            <person name="Tettelin H."/>
            <person name="Glass J.I."/>
            <person name="Rusch D."/>
            <person name="Podicherti R."/>
            <person name="Tsui H.-C.T."/>
            <person name="Winkler M.E."/>
        </authorList>
    </citation>
    <scope>NUCLEOTIDE SEQUENCE</scope>
</reference>
<dbReference type="EMBL" id="UINC01062766">
    <property type="protein sequence ID" value="SVB89692.1"/>
    <property type="molecule type" value="Genomic_DNA"/>
</dbReference>
<proteinExistence type="predicted"/>
<organism evidence="1">
    <name type="scientific">marine metagenome</name>
    <dbReference type="NCBI Taxonomy" id="408172"/>
    <lineage>
        <taxon>unclassified sequences</taxon>
        <taxon>metagenomes</taxon>
        <taxon>ecological metagenomes</taxon>
    </lineage>
</organism>